<evidence type="ECO:0000256" key="3">
    <source>
        <dbReference type="ARBA" id="ARBA00022679"/>
    </source>
</evidence>
<evidence type="ECO:0000256" key="7">
    <source>
        <dbReference type="PIRSR" id="PIRSR605150-2"/>
    </source>
</evidence>
<dbReference type="InterPro" id="IPR032567">
    <property type="entry name" value="RTL1-rel"/>
</dbReference>
<dbReference type="InterPro" id="IPR005150">
    <property type="entry name" value="Cellulose_synth"/>
</dbReference>
<comment type="caution">
    <text evidence="10">The sequence shown here is derived from an EMBL/GenBank/DDBJ whole genome shotgun (WGS) entry which is preliminary data.</text>
</comment>
<dbReference type="InterPro" id="IPR000477">
    <property type="entry name" value="RT_dom"/>
</dbReference>
<accession>A0A6A3CJV5</accession>
<feature type="binding site" evidence="7">
    <location>
        <position position="297"/>
    </location>
    <ligand>
        <name>UDP-alpha-D-glucose</name>
        <dbReference type="ChEBI" id="CHEBI:58885"/>
    </ligand>
</feature>
<comment type="subcellular location">
    <subcellularLocation>
        <location evidence="1">Endomembrane system</location>
    </subcellularLocation>
</comment>
<feature type="binding site" evidence="7">
    <location>
        <position position="267"/>
    </location>
    <ligand>
        <name>UDP-alpha-D-glucose</name>
        <dbReference type="ChEBI" id="CHEBI:58885"/>
    </ligand>
</feature>
<feature type="binding site" evidence="7">
    <location>
        <position position="261"/>
    </location>
    <ligand>
        <name>UDP-alpha-D-glucose</name>
        <dbReference type="ChEBI" id="CHEBI:58885"/>
    </ligand>
</feature>
<organism evidence="10 11">
    <name type="scientific">Hibiscus syriacus</name>
    <name type="common">Rose of Sharon</name>
    <dbReference type="NCBI Taxonomy" id="106335"/>
    <lineage>
        <taxon>Eukaryota</taxon>
        <taxon>Viridiplantae</taxon>
        <taxon>Streptophyta</taxon>
        <taxon>Embryophyta</taxon>
        <taxon>Tracheophyta</taxon>
        <taxon>Spermatophyta</taxon>
        <taxon>Magnoliopsida</taxon>
        <taxon>eudicotyledons</taxon>
        <taxon>Gunneridae</taxon>
        <taxon>Pentapetalae</taxon>
        <taxon>rosids</taxon>
        <taxon>malvids</taxon>
        <taxon>Malvales</taxon>
        <taxon>Malvaceae</taxon>
        <taxon>Malvoideae</taxon>
        <taxon>Hibiscus</taxon>
    </lineage>
</organism>
<evidence type="ECO:0000256" key="6">
    <source>
        <dbReference type="ARBA" id="ARBA00023136"/>
    </source>
</evidence>
<dbReference type="PANTHER" id="PTHR15503">
    <property type="entry name" value="LDOC1 RELATED"/>
    <property type="match status" value="1"/>
</dbReference>
<dbReference type="Pfam" id="PF03552">
    <property type="entry name" value="Cellulose_synt"/>
    <property type="match status" value="1"/>
</dbReference>
<dbReference type="GO" id="GO:0012505">
    <property type="term" value="C:endomembrane system"/>
    <property type="evidence" value="ECO:0007669"/>
    <property type="project" value="UniProtKB-SubCell"/>
</dbReference>
<dbReference type="Gene3D" id="3.30.70.270">
    <property type="match status" value="1"/>
</dbReference>
<evidence type="ECO:0000313" key="10">
    <source>
        <dbReference type="EMBL" id="KAE8728997.1"/>
    </source>
</evidence>
<evidence type="ECO:0000313" key="11">
    <source>
        <dbReference type="Proteomes" id="UP000436088"/>
    </source>
</evidence>
<proteinExistence type="predicted"/>
<keyword evidence="3" id="KW-0808">Transferase</keyword>
<keyword evidence="11" id="KW-1185">Reference proteome</keyword>
<dbReference type="GO" id="GO:0016760">
    <property type="term" value="F:cellulose synthase (UDP-forming) activity"/>
    <property type="evidence" value="ECO:0007669"/>
    <property type="project" value="InterPro"/>
</dbReference>
<evidence type="ECO:0000256" key="1">
    <source>
        <dbReference type="ARBA" id="ARBA00004308"/>
    </source>
</evidence>
<protein>
    <submittedName>
        <fullName evidence="10">Cellulose synthase A catalytic subunit 2</fullName>
    </submittedName>
</protein>
<keyword evidence="6" id="KW-0472">Membrane</keyword>
<dbReference type="AlphaFoldDB" id="A0A6A3CJV5"/>
<keyword evidence="2" id="KW-0328">Glycosyltransferase</keyword>
<dbReference type="Pfam" id="PF08284">
    <property type="entry name" value="RVP_2"/>
    <property type="match status" value="1"/>
</dbReference>
<dbReference type="Pfam" id="PF00078">
    <property type="entry name" value="RVT_1"/>
    <property type="match status" value="1"/>
</dbReference>
<dbReference type="Proteomes" id="UP000436088">
    <property type="component" value="Unassembled WGS sequence"/>
</dbReference>
<sequence>MWICSHFHEIEAIVSFSSSISLSSHLCFQPENGDDVFHELLTGSPAIIGDREEDGDADDGASDFIYSENKNQCQKQKISERMLSWHVTYGRGEDVIAPNYDKEVSHNHIPLLTNGQEVSGELSAASPERLSMASPRCVGGKCSYGWLLAATIRVVDPVREFGSPGMGNVAWKERVDGWKMKQEKNVVPTSTGQVASKRGARDIDASTDVLVDYSLLNDEAWQPLSRKWLPVNRETYLDRLALRYDREGEPSELDAVDIFVSTVDPLKEPPLVTANTVLSIFAVDYPVDKVSCYVSDDGAAMLTFEALSETSEFARKWVPFCKKYNIEPRASEWYFAQKIVYLKDKREYEEFKVRVNGIVAKAQKVPEEGWIMQDGTPWLMTNYEGSRSEAGDGVNEGSSNSPAPARQGEEHAPQRVMNVAKELKSLGAPEFKGEANECHVSTDLWLNDVKIMLDGLQCYEIEKVDGVVSLLQDQRRVWWTNVTMRVPSDQVTWPFFLEEFKNKYISRKMKQKFMNLKGRNQSESTTQPEIRATVRVYKIKTNEDRDDRRCRGCPIRIQGIEFPANLIELPFDEFEIILGMDWLYRYHANVYCRLKWVILRSSDGLEIVVVSERINPLSNMISVMLAKKLMLQGRQAFIANVIDTRAPEMRLEDIATVREFPDVFPDELPGLPPDREIEFQIEVMPGMTPISMAPYRMVLKKLKELKALLQELLDKGFIRPSVSHWGAPVLFVKKKDGSMHICIDYRQLNKVAIKNKYSIPRIDDLFDQLKGASVFSKIDLRSGYHQLKIQEEDIPKMTFSVVWIN</sequence>
<dbReference type="Gene3D" id="3.10.10.10">
    <property type="entry name" value="HIV Type 1 Reverse Transcriptase, subunit A, domain 1"/>
    <property type="match status" value="1"/>
</dbReference>
<feature type="binding site" evidence="7">
    <location>
        <position position="268"/>
    </location>
    <ligand>
        <name>UDP-alpha-D-glucose</name>
        <dbReference type="ChEBI" id="CHEBI:58885"/>
    </ligand>
</feature>
<dbReference type="InterPro" id="IPR021109">
    <property type="entry name" value="Peptidase_aspartic_dom_sf"/>
</dbReference>
<dbReference type="CDD" id="cd00303">
    <property type="entry name" value="retropepsin_like"/>
    <property type="match status" value="1"/>
</dbReference>
<reference evidence="10" key="1">
    <citation type="submission" date="2019-09" db="EMBL/GenBank/DDBJ databases">
        <title>Draft genome information of white flower Hibiscus syriacus.</title>
        <authorList>
            <person name="Kim Y.-M."/>
        </authorList>
    </citation>
    <scope>NUCLEOTIDE SEQUENCE [LARGE SCALE GENOMIC DNA]</scope>
    <source>
        <strain evidence="10">YM2019G1</strain>
    </source>
</reference>
<dbReference type="Gene3D" id="2.40.70.10">
    <property type="entry name" value="Acid Proteases"/>
    <property type="match status" value="1"/>
</dbReference>
<dbReference type="EMBL" id="VEPZ02000241">
    <property type="protein sequence ID" value="KAE8728997.1"/>
    <property type="molecule type" value="Genomic_DNA"/>
</dbReference>
<dbReference type="PANTHER" id="PTHR15503:SF45">
    <property type="entry name" value="RNA-DIRECTED DNA POLYMERASE HOMOLOG"/>
    <property type="match status" value="1"/>
</dbReference>
<evidence type="ECO:0000256" key="8">
    <source>
        <dbReference type="SAM" id="MobiDB-lite"/>
    </source>
</evidence>
<gene>
    <name evidence="10" type="ORF">F3Y22_tig00004013pilonHSYRG00056</name>
</gene>
<dbReference type="GO" id="GO:0016020">
    <property type="term" value="C:membrane"/>
    <property type="evidence" value="ECO:0007669"/>
    <property type="project" value="InterPro"/>
</dbReference>
<dbReference type="InterPro" id="IPR043128">
    <property type="entry name" value="Rev_trsase/Diguanyl_cyclase"/>
</dbReference>
<feature type="domain" description="Reverse transcriptase" evidence="9">
    <location>
        <begin position="732"/>
        <end position="803"/>
    </location>
</feature>
<dbReference type="GO" id="GO:0030244">
    <property type="term" value="P:cellulose biosynthetic process"/>
    <property type="evidence" value="ECO:0007669"/>
    <property type="project" value="InterPro"/>
</dbReference>
<evidence type="ECO:0000256" key="4">
    <source>
        <dbReference type="ARBA" id="ARBA00022692"/>
    </source>
</evidence>
<evidence type="ECO:0000256" key="5">
    <source>
        <dbReference type="ARBA" id="ARBA00022989"/>
    </source>
</evidence>
<evidence type="ECO:0000256" key="2">
    <source>
        <dbReference type="ARBA" id="ARBA00022676"/>
    </source>
</evidence>
<dbReference type="SUPFAM" id="SSF56672">
    <property type="entry name" value="DNA/RNA polymerases"/>
    <property type="match status" value="1"/>
</dbReference>
<keyword evidence="4" id="KW-0812">Transmembrane</keyword>
<feature type="region of interest" description="Disordered" evidence="8">
    <location>
        <begin position="383"/>
        <end position="412"/>
    </location>
</feature>
<name>A0A6A3CJV5_HIBSY</name>
<evidence type="ECO:0000259" key="9">
    <source>
        <dbReference type="Pfam" id="PF00078"/>
    </source>
</evidence>
<dbReference type="CDD" id="cd01647">
    <property type="entry name" value="RT_LTR"/>
    <property type="match status" value="1"/>
</dbReference>
<dbReference type="InterPro" id="IPR043502">
    <property type="entry name" value="DNA/RNA_pol_sf"/>
</dbReference>
<keyword evidence="5" id="KW-1133">Transmembrane helix</keyword>